<dbReference type="InterPro" id="IPR017937">
    <property type="entry name" value="Thioredoxin_CS"/>
</dbReference>
<keyword evidence="3" id="KW-0249">Electron transport</keyword>
<evidence type="ECO:0000256" key="9">
    <source>
        <dbReference type="PIRSR" id="PIRSR000077-4"/>
    </source>
</evidence>
<keyword evidence="5 9" id="KW-0676">Redox-active center</keyword>
<protein>
    <recommendedName>
        <fullName evidence="6 7">Thioredoxin</fullName>
    </recommendedName>
</protein>
<sequence>MAAGIMEIEDSNFDAEVVKSDKPAVVDFWAPWCGPCKAIGPILDELAKTYGDRVKFTKCNVDDNPVTPGKFGIKAIPTLIFFKDGEVADQITGMVAKSKLEEALNSVLS</sequence>
<dbReference type="KEGG" id="dalk:DSCA_30580"/>
<comment type="similarity">
    <text evidence="1 7">Belongs to the thioredoxin family.</text>
</comment>
<dbReference type="PIRSF" id="PIRSF000077">
    <property type="entry name" value="Thioredoxin"/>
    <property type="match status" value="1"/>
</dbReference>
<evidence type="ECO:0000256" key="4">
    <source>
        <dbReference type="ARBA" id="ARBA00023157"/>
    </source>
</evidence>
<dbReference type="InterPro" id="IPR013766">
    <property type="entry name" value="Thioredoxin_domain"/>
</dbReference>
<gene>
    <name evidence="11" type="primary">trx_1</name>
    <name evidence="11" type="ORF">DSCA_30580</name>
</gene>
<evidence type="ECO:0000313" key="11">
    <source>
        <dbReference type="EMBL" id="BBO69128.1"/>
    </source>
</evidence>
<keyword evidence="4 9" id="KW-1015">Disulfide bond</keyword>
<evidence type="ECO:0000256" key="6">
    <source>
        <dbReference type="NCBIfam" id="TIGR01068"/>
    </source>
</evidence>
<dbReference type="EMBL" id="AP021874">
    <property type="protein sequence ID" value="BBO69128.1"/>
    <property type="molecule type" value="Genomic_DNA"/>
</dbReference>
<organism evidence="11 12">
    <name type="scientific">Desulfosarcina alkanivorans</name>
    <dbReference type="NCBI Taxonomy" id="571177"/>
    <lineage>
        <taxon>Bacteria</taxon>
        <taxon>Pseudomonadati</taxon>
        <taxon>Thermodesulfobacteriota</taxon>
        <taxon>Desulfobacteria</taxon>
        <taxon>Desulfobacterales</taxon>
        <taxon>Desulfosarcinaceae</taxon>
        <taxon>Desulfosarcina</taxon>
    </lineage>
</organism>
<evidence type="ECO:0000259" key="10">
    <source>
        <dbReference type="PROSITE" id="PS51352"/>
    </source>
</evidence>
<evidence type="ECO:0000256" key="1">
    <source>
        <dbReference type="ARBA" id="ARBA00008987"/>
    </source>
</evidence>
<reference evidence="11 12" key="1">
    <citation type="submission" date="2019-11" db="EMBL/GenBank/DDBJ databases">
        <title>Comparative genomics of hydrocarbon-degrading Desulfosarcina strains.</title>
        <authorList>
            <person name="Watanabe M."/>
            <person name="Kojima H."/>
            <person name="Fukui M."/>
        </authorList>
    </citation>
    <scope>NUCLEOTIDE SEQUENCE [LARGE SCALE GENOMIC DNA]</scope>
    <source>
        <strain evidence="11 12">PL12</strain>
    </source>
</reference>
<evidence type="ECO:0000256" key="7">
    <source>
        <dbReference type="PIRNR" id="PIRNR000077"/>
    </source>
</evidence>
<dbReference type="AlphaFoldDB" id="A0A5K7YJT6"/>
<dbReference type="PROSITE" id="PS00194">
    <property type="entry name" value="THIOREDOXIN_1"/>
    <property type="match status" value="1"/>
</dbReference>
<keyword evidence="12" id="KW-1185">Reference proteome</keyword>
<evidence type="ECO:0000256" key="2">
    <source>
        <dbReference type="ARBA" id="ARBA00022448"/>
    </source>
</evidence>
<dbReference type="CDD" id="cd02947">
    <property type="entry name" value="TRX_family"/>
    <property type="match status" value="1"/>
</dbReference>
<dbReference type="Pfam" id="PF00085">
    <property type="entry name" value="Thioredoxin"/>
    <property type="match status" value="1"/>
</dbReference>
<feature type="active site" description="Nucleophile" evidence="8">
    <location>
        <position position="36"/>
    </location>
</feature>
<dbReference type="InterPro" id="IPR036249">
    <property type="entry name" value="Thioredoxin-like_sf"/>
</dbReference>
<accession>A0A5K7YJT6</accession>
<dbReference type="GO" id="GO:0015035">
    <property type="term" value="F:protein-disulfide reductase activity"/>
    <property type="evidence" value="ECO:0007669"/>
    <property type="project" value="UniProtKB-UniRule"/>
</dbReference>
<dbReference type="OrthoDB" id="9790390at2"/>
<evidence type="ECO:0000256" key="3">
    <source>
        <dbReference type="ARBA" id="ARBA00022982"/>
    </source>
</evidence>
<dbReference type="NCBIfam" id="TIGR01068">
    <property type="entry name" value="thioredoxin"/>
    <property type="match status" value="1"/>
</dbReference>
<feature type="domain" description="Thioredoxin" evidence="10">
    <location>
        <begin position="1"/>
        <end position="109"/>
    </location>
</feature>
<proteinExistence type="inferred from homology"/>
<feature type="site" description="Contributes to redox potential value" evidence="8">
    <location>
        <position position="35"/>
    </location>
</feature>
<dbReference type="RefSeq" id="WP_155317207.1">
    <property type="nucleotide sequence ID" value="NZ_AP021874.1"/>
</dbReference>
<dbReference type="PANTHER" id="PTHR45663">
    <property type="entry name" value="GEO12009P1"/>
    <property type="match status" value="1"/>
</dbReference>
<feature type="site" description="Deprotonates C-terminal active site Cys" evidence="8">
    <location>
        <position position="27"/>
    </location>
</feature>
<feature type="disulfide bond" description="Redox-active" evidence="9">
    <location>
        <begin position="33"/>
        <end position="36"/>
    </location>
</feature>
<dbReference type="PRINTS" id="PR00421">
    <property type="entry name" value="THIOREDOXIN"/>
</dbReference>
<dbReference type="GO" id="GO:0005829">
    <property type="term" value="C:cytosol"/>
    <property type="evidence" value="ECO:0007669"/>
    <property type="project" value="TreeGrafter"/>
</dbReference>
<dbReference type="Gene3D" id="3.40.30.10">
    <property type="entry name" value="Glutaredoxin"/>
    <property type="match status" value="1"/>
</dbReference>
<dbReference type="GO" id="GO:0045454">
    <property type="term" value="P:cell redox homeostasis"/>
    <property type="evidence" value="ECO:0007669"/>
    <property type="project" value="TreeGrafter"/>
</dbReference>
<feature type="active site" description="Nucleophile" evidence="8">
    <location>
        <position position="33"/>
    </location>
</feature>
<dbReference type="FunFam" id="3.40.30.10:FF:000001">
    <property type="entry name" value="Thioredoxin"/>
    <property type="match status" value="1"/>
</dbReference>
<evidence type="ECO:0000313" key="12">
    <source>
        <dbReference type="Proteomes" id="UP000427906"/>
    </source>
</evidence>
<dbReference type="PANTHER" id="PTHR45663:SF11">
    <property type="entry name" value="GEO12009P1"/>
    <property type="match status" value="1"/>
</dbReference>
<evidence type="ECO:0000256" key="8">
    <source>
        <dbReference type="PIRSR" id="PIRSR000077-1"/>
    </source>
</evidence>
<feature type="site" description="Contributes to redox potential value" evidence="8">
    <location>
        <position position="34"/>
    </location>
</feature>
<keyword evidence="2" id="KW-0813">Transport</keyword>
<dbReference type="Proteomes" id="UP000427906">
    <property type="component" value="Chromosome"/>
</dbReference>
<dbReference type="InterPro" id="IPR005746">
    <property type="entry name" value="Thioredoxin"/>
</dbReference>
<dbReference type="SUPFAM" id="SSF52833">
    <property type="entry name" value="Thioredoxin-like"/>
    <property type="match status" value="1"/>
</dbReference>
<dbReference type="PROSITE" id="PS51352">
    <property type="entry name" value="THIOREDOXIN_2"/>
    <property type="match status" value="1"/>
</dbReference>
<name>A0A5K7YJT6_9BACT</name>
<evidence type="ECO:0000256" key="5">
    <source>
        <dbReference type="ARBA" id="ARBA00023284"/>
    </source>
</evidence>